<evidence type="ECO:0000256" key="1">
    <source>
        <dbReference type="SAM" id="MobiDB-lite"/>
    </source>
</evidence>
<accession>A0A8J5IBY5</accession>
<name>A0A8J5IBY5_ZINOF</name>
<evidence type="ECO:0000313" key="3">
    <source>
        <dbReference type="Proteomes" id="UP000734854"/>
    </source>
</evidence>
<gene>
    <name evidence="2" type="ORF">ZIOFF_005124</name>
</gene>
<feature type="region of interest" description="Disordered" evidence="1">
    <location>
        <begin position="14"/>
        <end position="88"/>
    </location>
</feature>
<sequence length="263" mass="29186">MARGARICLVSAEQQRRGKDSFGGTTAQIQRRDGEGREDLPSFGGITAQRQGQLRRNHSADPASRWRGARMRNTGAASTTSRQQKRARTVATTTKYQCPSFSSKVFRARNKGARLCEILVSSSPSSVDRSLDNAGVLISSQDVEALLKLSYSLSGTDSSTHSPPNRIGQVSHSVVLGIVNIYDQREVMGLLPDIRRVYLQYALSFLKKLQLNSSDMDDYRSSNYMLCGTASKPQGEGVIGKYFSEELLRRLWDLNEKMIKANE</sequence>
<reference evidence="2 3" key="1">
    <citation type="submission" date="2020-08" db="EMBL/GenBank/DDBJ databases">
        <title>Plant Genome Project.</title>
        <authorList>
            <person name="Zhang R.-G."/>
        </authorList>
    </citation>
    <scope>NUCLEOTIDE SEQUENCE [LARGE SCALE GENOMIC DNA]</scope>
    <source>
        <tissue evidence="2">Rhizome</tissue>
    </source>
</reference>
<feature type="compositionally biased region" description="Basic and acidic residues" evidence="1">
    <location>
        <begin position="30"/>
        <end position="40"/>
    </location>
</feature>
<protein>
    <submittedName>
        <fullName evidence="2">Uncharacterized protein</fullName>
    </submittedName>
</protein>
<dbReference type="EMBL" id="JACMSC010000002">
    <property type="protein sequence ID" value="KAG6531319.1"/>
    <property type="molecule type" value="Genomic_DNA"/>
</dbReference>
<evidence type="ECO:0000313" key="2">
    <source>
        <dbReference type="EMBL" id="KAG6531319.1"/>
    </source>
</evidence>
<dbReference type="Proteomes" id="UP000734854">
    <property type="component" value="Unassembled WGS sequence"/>
</dbReference>
<proteinExistence type="predicted"/>
<comment type="caution">
    <text evidence="2">The sequence shown here is derived from an EMBL/GenBank/DDBJ whole genome shotgun (WGS) entry which is preliminary data.</text>
</comment>
<dbReference type="AlphaFoldDB" id="A0A8J5IBY5"/>
<organism evidence="2 3">
    <name type="scientific">Zingiber officinale</name>
    <name type="common">Ginger</name>
    <name type="synonym">Amomum zingiber</name>
    <dbReference type="NCBI Taxonomy" id="94328"/>
    <lineage>
        <taxon>Eukaryota</taxon>
        <taxon>Viridiplantae</taxon>
        <taxon>Streptophyta</taxon>
        <taxon>Embryophyta</taxon>
        <taxon>Tracheophyta</taxon>
        <taxon>Spermatophyta</taxon>
        <taxon>Magnoliopsida</taxon>
        <taxon>Liliopsida</taxon>
        <taxon>Zingiberales</taxon>
        <taxon>Zingiberaceae</taxon>
        <taxon>Zingiber</taxon>
    </lineage>
</organism>
<keyword evidence="3" id="KW-1185">Reference proteome</keyword>